<dbReference type="Pfam" id="PF19053">
    <property type="entry name" value="EccD"/>
    <property type="match status" value="1"/>
</dbReference>
<feature type="domain" description="EccD-like transmembrane" evidence="8">
    <location>
        <begin position="118"/>
        <end position="453"/>
    </location>
</feature>
<evidence type="ECO:0000259" key="8">
    <source>
        <dbReference type="Pfam" id="PF19053"/>
    </source>
</evidence>
<evidence type="ECO:0000256" key="5">
    <source>
        <dbReference type="ARBA" id="ARBA00022989"/>
    </source>
</evidence>
<dbReference type="InterPro" id="IPR044049">
    <property type="entry name" value="EccD_transm"/>
</dbReference>
<dbReference type="RefSeq" id="WP_075542273.1">
    <property type="nucleotide sequence ID" value="NZ_UPHQ01000036.1"/>
</dbReference>
<keyword evidence="4 7" id="KW-0812">Transmembrane</keyword>
<name>A0A498PSU4_9MYCO</name>
<evidence type="ECO:0000256" key="4">
    <source>
        <dbReference type="ARBA" id="ARBA00022692"/>
    </source>
</evidence>
<dbReference type="Proteomes" id="UP000267289">
    <property type="component" value="Unassembled WGS sequence"/>
</dbReference>
<keyword evidence="10" id="KW-1185">Reference proteome</keyword>
<evidence type="ECO:0000313" key="9">
    <source>
        <dbReference type="EMBL" id="VBA35764.1"/>
    </source>
</evidence>
<dbReference type="AlphaFoldDB" id="A0A498PSU4"/>
<dbReference type="EMBL" id="UPHQ01000036">
    <property type="protein sequence ID" value="VBA35764.1"/>
    <property type="molecule type" value="Genomic_DNA"/>
</dbReference>
<evidence type="ECO:0000256" key="3">
    <source>
        <dbReference type="ARBA" id="ARBA00022475"/>
    </source>
</evidence>
<feature type="transmembrane region" description="Helical" evidence="7">
    <location>
        <begin position="149"/>
        <end position="168"/>
    </location>
</feature>
<keyword evidence="5 7" id="KW-1133">Transmembrane helix</keyword>
<sequence length="456" mass="45786">MSVADPGLRRVAVHAGATVVDLSLPAALPVAALIPPIIDVLGDRIPRDTATGYHLCTPGGDILASATTLAESDIRDGAVLVLSRSLPEPPAQRHDDLAAAVSAMLGSAAHRPCRRTARLTGALAAGVVTGAGSGVLIRDALRASAQHGATAGGAAAAGVIALLLAGIAQRIRRDPIAALTLSVIATVFVAVAGLLAVPGAPGIPHAMLAATAAAVVAVLAIRVTGCGVGLLTALGGCATVIAVAALAGVMTAAPVYVIGSWAALASLGLLEVCGRMSIALAGLSPRLPPAIDHDDSDELPPADVLATESMRADYWLTSLLATFSGCAAIGAIVAALITQRAVPLAATTAALLLLRARAHRHRTRWLVLVISGIVTGTIAFLIAAANWMRHGVWVAALTAILAAAAMFLGFVAPGMSLSPVARRGVEALELATWVAVAPLVCWTCGVFGAVRALDLI</sequence>
<dbReference type="Gene3D" id="3.10.20.90">
    <property type="entry name" value="Phosphatidylinositol 3-kinase Catalytic Subunit, Chain A, domain 1"/>
    <property type="match status" value="1"/>
</dbReference>
<evidence type="ECO:0000313" key="10">
    <source>
        <dbReference type="Proteomes" id="UP000267289"/>
    </source>
</evidence>
<feature type="transmembrane region" description="Helical" evidence="7">
    <location>
        <begin position="393"/>
        <end position="415"/>
    </location>
</feature>
<evidence type="ECO:0000256" key="1">
    <source>
        <dbReference type="ARBA" id="ARBA00004651"/>
    </source>
</evidence>
<comment type="similarity">
    <text evidence="2">Belongs to the EccD/Snm4 family.</text>
</comment>
<evidence type="ECO:0000256" key="6">
    <source>
        <dbReference type="ARBA" id="ARBA00023136"/>
    </source>
</evidence>
<dbReference type="PIRSF" id="PIRSF017804">
    <property type="entry name" value="Secretion_EccD1"/>
    <property type="match status" value="1"/>
</dbReference>
<reference evidence="9 10" key="1">
    <citation type="submission" date="2018-09" db="EMBL/GenBank/DDBJ databases">
        <authorList>
            <person name="Tagini F."/>
        </authorList>
    </citation>
    <scope>NUCLEOTIDE SEQUENCE [LARGE SCALE GENOMIC DNA]</scope>
    <source>
        <strain evidence="9 10">MK13</strain>
    </source>
</reference>
<feature type="transmembrane region" description="Helical" evidence="7">
    <location>
        <begin position="119"/>
        <end position="137"/>
    </location>
</feature>
<dbReference type="Pfam" id="PF08817">
    <property type="entry name" value="YukD"/>
    <property type="match status" value="1"/>
</dbReference>
<feature type="transmembrane region" description="Helical" evidence="7">
    <location>
        <begin position="175"/>
        <end position="197"/>
    </location>
</feature>
<dbReference type="OrthoDB" id="4156660at2"/>
<keyword evidence="3" id="KW-1003">Cell membrane</keyword>
<feature type="transmembrane region" description="Helical" evidence="7">
    <location>
        <begin position="314"/>
        <end position="335"/>
    </location>
</feature>
<evidence type="ECO:0000256" key="7">
    <source>
        <dbReference type="SAM" id="Phobius"/>
    </source>
</evidence>
<dbReference type="NCBIfam" id="TIGR03920">
    <property type="entry name" value="T7SS_EccD"/>
    <property type="match status" value="1"/>
</dbReference>
<gene>
    <name evidence="9" type="primary">eccD5_2</name>
    <name evidence="9" type="ORF">LAUMK13_00879</name>
</gene>
<comment type="subcellular location">
    <subcellularLocation>
        <location evidence="1">Cell membrane</location>
        <topology evidence="1">Multi-pass membrane protein</topology>
    </subcellularLocation>
</comment>
<keyword evidence="6 7" id="KW-0472">Membrane</keyword>
<dbReference type="GO" id="GO:0005886">
    <property type="term" value="C:plasma membrane"/>
    <property type="evidence" value="ECO:0007669"/>
    <property type="project" value="UniProtKB-SubCell"/>
</dbReference>
<accession>A0A498PSU4</accession>
<feature type="transmembrane region" description="Helical" evidence="7">
    <location>
        <begin position="427"/>
        <end position="450"/>
    </location>
</feature>
<dbReference type="InterPro" id="IPR006707">
    <property type="entry name" value="T7SS_EccD"/>
</dbReference>
<protein>
    <submittedName>
        <fullName evidence="9">ESX-5 secretion system protein EccD5</fullName>
    </submittedName>
</protein>
<evidence type="ECO:0000256" key="2">
    <source>
        <dbReference type="ARBA" id="ARBA00006162"/>
    </source>
</evidence>
<feature type="transmembrane region" description="Helical" evidence="7">
    <location>
        <begin position="365"/>
        <end position="387"/>
    </location>
</feature>
<dbReference type="InterPro" id="IPR024962">
    <property type="entry name" value="YukD-like"/>
</dbReference>
<organism evidence="9 10">
    <name type="scientific">Mycobacterium innocens</name>
    <dbReference type="NCBI Taxonomy" id="2341083"/>
    <lineage>
        <taxon>Bacteria</taxon>
        <taxon>Bacillati</taxon>
        <taxon>Actinomycetota</taxon>
        <taxon>Actinomycetes</taxon>
        <taxon>Mycobacteriales</taxon>
        <taxon>Mycobacteriaceae</taxon>
        <taxon>Mycobacterium</taxon>
    </lineage>
</organism>
<proteinExistence type="inferred from homology"/>